<keyword evidence="1" id="KW-0802">TPR repeat</keyword>
<dbReference type="SUPFAM" id="SSF53756">
    <property type="entry name" value="UDP-Glycosyltransferase/glycogen phosphorylase"/>
    <property type="match status" value="1"/>
</dbReference>
<evidence type="ECO:0000256" key="1">
    <source>
        <dbReference type="PROSITE-ProRule" id="PRU00339"/>
    </source>
</evidence>
<dbReference type="RefSeq" id="WP_145682999.1">
    <property type="nucleotide sequence ID" value="NZ_VITH01000005.1"/>
</dbReference>
<evidence type="ECO:0000313" key="2">
    <source>
        <dbReference type="EMBL" id="TWA84380.1"/>
    </source>
</evidence>
<evidence type="ECO:0000313" key="3">
    <source>
        <dbReference type="Proteomes" id="UP000318529"/>
    </source>
</evidence>
<gene>
    <name evidence="2" type="ORF">FBZ83_105261</name>
</gene>
<proteinExistence type="predicted"/>
<dbReference type="Proteomes" id="UP000318529">
    <property type="component" value="Unassembled WGS sequence"/>
</dbReference>
<reference evidence="2 3" key="1">
    <citation type="submission" date="2019-06" db="EMBL/GenBank/DDBJ databases">
        <title>Genomic Encyclopedia of Type Strains, Phase IV (KMG-V): Genome sequencing to study the core and pangenomes of soil and plant-associated prokaryotes.</title>
        <authorList>
            <person name="Whitman W."/>
        </authorList>
    </citation>
    <scope>NUCLEOTIDE SEQUENCE [LARGE SCALE GENOMIC DNA]</scope>
    <source>
        <strain evidence="2 3">BR 11650</strain>
    </source>
</reference>
<dbReference type="InterPro" id="IPR052943">
    <property type="entry name" value="TMTC_O-mannosyl-trnsfr"/>
</dbReference>
<dbReference type="AlphaFoldDB" id="A0A560CHP9"/>
<feature type="repeat" description="TPR" evidence="1">
    <location>
        <begin position="106"/>
        <end position="139"/>
    </location>
</feature>
<name>A0A560CHP9_AZOBR</name>
<sequence>MATIAEALAIAFDHHESGRLAEAEILYGRILDADPHQATALHLLGVLYGQTDRPKLAAALFVGAIGLVPDNPGLRYDLARVRLILEDGEGAVAALRRTLALQPDHAAALFQLALACRGVGRHDESLLALERLLTLQPDSLEARYLADRAVAREGRALLERGEIGRAVARLTRPVAEAVGVPLLSAHAAALYRDGRAVEAARLLRGILAVLPAEALALWNLSLGRLDGGVEGGDAAAAERLARRARALAPQEAEAHAKLGLALAAQGRRAEAALAARAALACDPAHAPSLSNLGALIVQKDCGQALRLADRALRLAPDLGEAWVVRGDALVHLDRPRDAEAAFRGALRAAPHLVVAHWNLAHLLLRLGDYAAGWAEYEWRWRSEALAGQRRPFRQPLWDGADLTGRTILIHAEQGLGDTIQFVRFLDAVLRAGPAHVYLEAHGPLLSLLERNTDPGRVTVIPRAPDFPGVGGLPGTDVQIPLMSLARLFCPSLESIPARVPYLHPDPQRAAAWSERLAGERLADGQPTGEPGLRVGLVWAGNPSFHGDAQRSPRLAGLRPVLEVAGVRFFALQKGPGREDLEGMDLPSSFTDLGPDIADVADTAAIMANLDLVISSCTGPAHLAGALGVPVWVVLPHPPDWRWLMERDDSPWYPTARLFRQTRSGDWSGPAEAVARALRKLVDGLGG</sequence>
<dbReference type="Pfam" id="PF13432">
    <property type="entry name" value="TPR_16"/>
    <property type="match status" value="4"/>
</dbReference>
<dbReference type="InterPro" id="IPR019734">
    <property type="entry name" value="TPR_rpt"/>
</dbReference>
<organism evidence="2 3">
    <name type="scientific">Azospirillum brasilense</name>
    <dbReference type="NCBI Taxonomy" id="192"/>
    <lineage>
        <taxon>Bacteria</taxon>
        <taxon>Pseudomonadati</taxon>
        <taxon>Pseudomonadota</taxon>
        <taxon>Alphaproteobacteria</taxon>
        <taxon>Rhodospirillales</taxon>
        <taxon>Azospirillaceae</taxon>
        <taxon>Azospirillum</taxon>
    </lineage>
</organism>
<dbReference type="PROSITE" id="PS50005">
    <property type="entry name" value="TPR"/>
    <property type="match status" value="1"/>
</dbReference>
<dbReference type="InterPro" id="IPR011990">
    <property type="entry name" value="TPR-like_helical_dom_sf"/>
</dbReference>
<accession>A0A560CHP9</accession>
<dbReference type="EMBL" id="VITH01000005">
    <property type="protein sequence ID" value="TWA84380.1"/>
    <property type="molecule type" value="Genomic_DNA"/>
</dbReference>
<dbReference type="PANTHER" id="PTHR44809">
    <property type="match status" value="1"/>
</dbReference>
<dbReference type="Gene3D" id="1.25.40.10">
    <property type="entry name" value="Tetratricopeptide repeat domain"/>
    <property type="match status" value="3"/>
</dbReference>
<protein>
    <submittedName>
        <fullName evidence="2">Flp pilus assembly protein TadD</fullName>
    </submittedName>
</protein>
<dbReference type="SMART" id="SM00028">
    <property type="entry name" value="TPR"/>
    <property type="match status" value="7"/>
</dbReference>
<dbReference type="SUPFAM" id="SSF48452">
    <property type="entry name" value="TPR-like"/>
    <property type="match status" value="1"/>
</dbReference>
<comment type="caution">
    <text evidence="2">The sequence shown here is derived from an EMBL/GenBank/DDBJ whole genome shotgun (WGS) entry which is preliminary data.</text>
</comment>
<dbReference type="PANTHER" id="PTHR44809:SF1">
    <property type="entry name" value="PROTEIN O-MANNOSYL-TRANSFERASE TMTC1"/>
    <property type="match status" value="1"/>
</dbReference>
<dbReference type="Gene3D" id="3.40.50.2000">
    <property type="entry name" value="Glycogen Phosphorylase B"/>
    <property type="match status" value="1"/>
</dbReference>